<accession>A0ABW1QGC1</accession>
<feature type="binding site" evidence="5">
    <location>
        <position position="190"/>
    </location>
    <ligand>
        <name>Mg(2+)</name>
        <dbReference type="ChEBI" id="CHEBI:18420"/>
    </ligand>
</feature>
<dbReference type="SFLD" id="SFLDF00009">
    <property type="entry name" value="o-succinylbenzoate_synthase"/>
    <property type="match status" value="1"/>
</dbReference>
<dbReference type="Pfam" id="PF13378">
    <property type="entry name" value="MR_MLE_C"/>
    <property type="match status" value="1"/>
</dbReference>
<evidence type="ECO:0000256" key="4">
    <source>
        <dbReference type="ARBA" id="ARBA00023239"/>
    </source>
</evidence>
<feature type="binding site" evidence="5">
    <location>
        <position position="138"/>
    </location>
    <ligand>
        <name>Mg(2+)</name>
        <dbReference type="ChEBI" id="CHEBI:18420"/>
    </ligand>
</feature>
<comment type="cofactor">
    <cofactor evidence="5">
        <name>a divalent metal cation</name>
        <dbReference type="ChEBI" id="CHEBI:60240"/>
    </cofactor>
</comment>
<keyword evidence="4 5" id="KW-0456">Lyase</keyword>
<dbReference type="InterPro" id="IPR029065">
    <property type="entry name" value="Enolase_C-like"/>
</dbReference>
<dbReference type="PANTHER" id="PTHR48073">
    <property type="entry name" value="O-SUCCINYLBENZOATE SYNTHASE-RELATED"/>
    <property type="match status" value="1"/>
</dbReference>
<keyword evidence="3 5" id="KW-0460">Magnesium</keyword>
<evidence type="ECO:0000256" key="5">
    <source>
        <dbReference type="HAMAP-Rule" id="MF_00470"/>
    </source>
</evidence>
<proteinExistence type="inferred from homology"/>
<comment type="similarity">
    <text evidence="5">Belongs to the mandelate racemase/muconate lactonizing enzyme family. MenC type 1 subfamily.</text>
</comment>
<dbReference type="RefSeq" id="WP_377001920.1">
    <property type="nucleotide sequence ID" value="NZ_JBHSQE010000009.1"/>
</dbReference>
<gene>
    <name evidence="5" type="primary">menC</name>
    <name evidence="7" type="ORF">ACFPUZ_10850</name>
</gene>
<keyword evidence="8" id="KW-1185">Reference proteome</keyword>
<comment type="function">
    <text evidence="5">Converts 2-succinyl-6-hydroxy-2,4-cyclohexadiene-1-carboxylate (SHCHC) to 2-succinylbenzoate (OSB).</text>
</comment>
<dbReference type="PANTHER" id="PTHR48073:SF2">
    <property type="entry name" value="O-SUCCINYLBENZOATE SYNTHASE"/>
    <property type="match status" value="1"/>
</dbReference>
<protein>
    <recommendedName>
        <fullName evidence="5">o-succinylbenzoate synthase</fullName>
        <shortName evidence="5">OSB synthase</shortName>
        <shortName evidence="5">OSBS</shortName>
        <ecNumber evidence="5">4.2.1.113</ecNumber>
    </recommendedName>
    <alternativeName>
        <fullName evidence="5">4-(2'-carboxyphenyl)-4-oxybutyric acid synthase</fullName>
    </alternativeName>
    <alternativeName>
        <fullName evidence="5">o-succinylbenzoic acid synthase</fullName>
    </alternativeName>
</protein>
<organism evidence="7 8">
    <name type="scientific">Corynebacterium nasicanis</name>
    <dbReference type="NCBI Taxonomy" id="1448267"/>
    <lineage>
        <taxon>Bacteria</taxon>
        <taxon>Bacillati</taxon>
        <taxon>Actinomycetota</taxon>
        <taxon>Actinomycetes</taxon>
        <taxon>Mycobacteriales</taxon>
        <taxon>Corynebacteriaceae</taxon>
        <taxon>Corynebacterium</taxon>
    </lineage>
</organism>
<dbReference type="SMART" id="SM00922">
    <property type="entry name" value="MR_MLE"/>
    <property type="match status" value="1"/>
</dbReference>
<evidence type="ECO:0000256" key="3">
    <source>
        <dbReference type="ARBA" id="ARBA00022842"/>
    </source>
</evidence>
<feature type="binding site" evidence="5">
    <location>
        <position position="162"/>
    </location>
    <ligand>
        <name>Mg(2+)</name>
        <dbReference type="ChEBI" id="CHEBI:18420"/>
    </ligand>
</feature>
<evidence type="ECO:0000313" key="8">
    <source>
        <dbReference type="Proteomes" id="UP001596244"/>
    </source>
</evidence>
<reference evidence="8" key="1">
    <citation type="journal article" date="2019" name="Int. J. Syst. Evol. Microbiol.">
        <title>The Global Catalogue of Microorganisms (GCM) 10K type strain sequencing project: providing services to taxonomists for standard genome sequencing and annotation.</title>
        <authorList>
            <consortium name="The Broad Institute Genomics Platform"/>
            <consortium name="The Broad Institute Genome Sequencing Center for Infectious Disease"/>
            <person name="Wu L."/>
            <person name="Ma J."/>
        </authorList>
    </citation>
    <scope>NUCLEOTIDE SEQUENCE [LARGE SCALE GENOMIC DNA]</scope>
    <source>
        <strain evidence="8">CCUG 51943</strain>
    </source>
</reference>
<evidence type="ECO:0000256" key="2">
    <source>
        <dbReference type="ARBA" id="ARBA00022723"/>
    </source>
</evidence>
<dbReference type="InterPro" id="IPR029017">
    <property type="entry name" value="Enolase-like_N"/>
</dbReference>
<feature type="active site" description="Proton donor" evidence="5">
    <location>
        <position position="108"/>
    </location>
</feature>
<dbReference type="GO" id="GO:0043748">
    <property type="term" value="F:O-succinylbenzoate synthase activity"/>
    <property type="evidence" value="ECO:0007669"/>
    <property type="project" value="UniProtKB-EC"/>
</dbReference>
<dbReference type="CDD" id="cd03320">
    <property type="entry name" value="OSBS"/>
    <property type="match status" value="1"/>
</dbReference>
<evidence type="ECO:0000256" key="1">
    <source>
        <dbReference type="ARBA" id="ARBA00022428"/>
    </source>
</evidence>
<dbReference type="InterPro" id="IPR010196">
    <property type="entry name" value="OSB_synthase_MenC1"/>
</dbReference>
<name>A0ABW1QGC1_9CORY</name>
<evidence type="ECO:0000259" key="6">
    <source>
        <dbReference type="SMART" id="SM00922"/>
    </source>
</evidence>
<dbReference type="NCBIfam" id="NF002782">
    <property type="entry name" value="PRK02901.1"/>
    <property type="match status" value="1"/>
</dbReference>
<keyword evidence="2 5" id="KW-0479">Metal-binding</keyword>
<comment type="pathway">
    <text evidence="5">Quinol/quinone metabolism; menaquinone biosynthesis.</text>
</comment>
<dbReference type="EC" id="4.2.1.113" evidence="5"/>
<dbReference type="Pfam" id="PF18374">
    <property type="entry name" value="Enolase_like_N"/>
    <property type="match status" value="1"/>
</dbReference>
<dbReference type="InterPro" id="IPR013342">
    <property type="entry name" value="Mandelate_racemase_C"/>
</dbReference>
<feature type="active site" description="Proton acceptor" evidence="5">
    <location>
        <position position="214"/>
    </location>
</feature>
<comment type="catalytic activity">
    <reaction evidence="5">
        <text>(1R,6R)-6-hydroxy-2-succinyl-cyclohexa-2,4-diene-1-carboxylate = 2-succinylbenzoate + H2O</text>
        <dbReference type="Rhea" id="RHEA:10196"/>
        <dbReference type="ChEBI" id="CHEBI:15377"/>
        <dbReference type="ChEBI" id="CHEBI:18325"/>
        <dbReference type="ChEBI" id="CHEBI:58689"/>
        <dbReference type="EC" id="4.2.1.113"/>
    </reaction>
</comment>
<dbReference type="SUPFAM" id="SSF51604">
    <property type="entry name" value="Enolase C-terminal domain-like"/>
    <property type="match status" value="1"/>
</dbReference>
<evidence type="ECO:0000313" key="7">
    <source>
        <dbReference type="EMBL" id="MFC6147300.1"/>
    </source>
</evidence>
<dbReference type="EMBL" id="JBHSQE010000009">
    <property type="protein sequence ID" value="MFC6147300.1"/>
    <property type="molecule type" value="Genomic_DNA"/>
</dbReference>
<feature type="domain" description="Mandelate racemase/muconate lactonizing enzyme C-terminal" evidence="6">
    <location>
        <begin position="89"/>
        <end position="181"/>
    </location>
</feature>
<comment type="caution">
    <text evidence="7">The sequence shown here is derived from an EMBL/GenBank/DDBJ whole genome shotgun (WGS) entry which is preliminary data.</text>
</comment>
<dbReference type="SFLD" id="SFLDG00180">
    <property type="entry name" value="muconate_cycloisomerase"/>
    <property type="match status" value="1"/>
</dbReference>
<dbReference type="Proteomes" id="UP001596244">
    <property type="component" value="Unassembled WGS sequence"/>
</dbReference>
<dbReference type="HAMAP" id="MF_00470">
    <property type="entry name" value="MenC_1"/>
    <property type="match status" value="1"/>
</dbReference>
<dbReference type="Gene3D" id="3.20.20.120">
    <property type="entry name" value="Enolase-like C-terminal domain"/>
    <property type="match status" value="1"/>
</dbReference>
<keyword evidence="1 5" id="KW-0474">Menaquinone biosynthesis</keyword>
<comment type="pathway">
    <text evidence="5">Quinol/quinone metabolism; 1,4-dihydroxy-2-naphthoate biosynthesis; 1,4-dihydroxy-2-naphthoate from chorismate: step 4/7.</text>
</comment>
<dbReference type="SFLD" id="SFLDS00001">
    <property type="entry name" value="Enolase"/>
    <property type="match status" value="1"/>
</dbReference>
<dbReference type="InterPro" id="IPR036849">
    <property type="entry name" value="Enolase-like_C_sf"/>
</dbReference>
<sequence>MNPMHIDDILDRAHVVSLPMAVRFRGVDTREALLIDGPAGWGEFAPFLDYDEVESAAWLRAGLEAAFTGFPAPRRTLVEVNATVPAVSPDEVPAVLDRYPGCRVVKVKVAEKGQTLADDVARVRAVREVLPGALVRVDANQAWTVPEALEAARALGPLDYLEQPCRSVEELAQLRGELMRAGMFVRVAADESIRRAADPHRVAELRAADVAVLKVAPLGGVQRVLELTDHLRARHMDVTLASALDTAVGMNAGLAALAALPVLEDDDGLDVPPAAAGLATGSLFLADVAAPRELVDGHLSVAPVDPDPARLAALAAPAQRRDWWFSRLRRTWPHV</sequence>
<dbReference type="Gene3D" id="3.30.390.10">
    <property type="entry name" value="Enolase-like, N-terminal domain"/>
    <property type="match status" value="1"/>
</dbReference>